<dbReference type="Pfam" id="PF05721">
    <property type="entry name" value="PhyH"/>
    <property type="match status" value="1"/>
</dbReference>
<keyword evidence="2" id="KW-0560">Oxidoreductase</keyword>
<gene>
    <name evidence="2" type="ORF">BO70DRAFT_385916</name>
</gene>
<dbReference type="Proteomes" id="UP000247233">
    <property type="component" value="Unassembled WGS sequence"/>
</dbReference>
<dbReference type="AlphaFoldDB" id="A0A317WPT2"/>
<dbReference type="GO" id="GO:0051213">
    <property type="term" value="F:dioxygenase activity"/>
    <property type="evidence" value="ECO:0007669"/>
    <property type="project" value="UniProtKB-KW"/>
</dbReference>
<dbReference type="EMBL" id="MSFL01000006">
    <property type="protein sequence ID" value="PWY87661.1"/>
    <property type="molecule type" value="Genomic_DNA"/>
</dbReference>
<keyword evidence="2" id="KW-0223">Dioxygenase</keyword>
<protein>
    <submittedName>
        <fullName evidence="2">Phytanoyl-CoA dioxygenase</fullName>
    </submittedName>
</protein>
<dbReference type="SUPFAM" id="SSF51197">
    <property type="entry name" value="Clavaminate synthase-like"/>
    <property type="match status" value="1"/>
</dbReference>
<comment type="caution">
    <text evidence="2">The sequence shown here is derived from an EMBL/GenBank/DDBJ whole genome shotgun (WGS) entry which is preliminary data.</text>
</comment>
<dbReference type="RefSeq" id="XP_025401544.1">
    <property type="nucleotide sequence ID" value="XM_025545778.1"/>
</dbReference>
<proteinExistence type="predicted"/>
<sequence>MTTIRAPLPIPSPIPPSYQPQTTIQTLPLTTPLENILATLSRDGGLIIKDFIPQTDLASITTELQPWSTLPSHRYTTTTTTTTDPPSHPHDAFPTIPAQTTLIPGLVGKSSTIARICASHPLLESLRQHILLEEFTLNREGSIEENRIDPLLSLSTSMNIGYGAPRQLLHRDDNVHHIRHKNENEEWGFGDVSQFGCLIAGCDVSREMGATMFVPGSHRWGDGRVAGAGEVCFAEMTAGSALIFLASAFHGGGHNSVPGTVRTMHGLFFVRGYLRTEENQFLAVPRSKVREMGPKMLELLGYKKPTTALGIVDNISPHEDVDGVWERAM</sequence>
<keyword evidence="3" id="KW-1185">Reference proteome</keyword>
<reference evidence="2 3" key="1">
    <citation type="submission" date="2016-12" db="EMBL/GenBank/DDBJ databases">
        <title>The genomes of Aspergillus section Nigri reveals drivers in fungal speciation.</title>
        <authorList>
            <consortium name="DOE Joint Genome Institute"/>
            <person name="Vesth T.C."/>
            <person name="Nybo J."/>
            <person name="Theobald S."/>
            <person name="Brandl J."/>
            <person name="Frisvad J.C."/>
            <person name="Nielsen K.F."/>
            <person name="Lyhne E.K."/>
            <person name="Kogle M.E."/>
            <person name="Kuo A."/>
            <person name="Riley R."/>
            <person name="Clum A."/>
            <person name="Nolan M."/>
            <person name="Lipzen A."/>
            <person name="Salamov A."/>
            <person name="Henrissat B."/>
            <person name="Wiebenga A."/>
            <person name="De Vries R.P."/>
            <person name="Grigoriev I.V."/>
            <person name="Mortensen U.H."/>
            <person name="Andersen M.R."/>
            <person name="Baker S.E."/>
        </authorList>
    </citation>
    <scope>NUCLEOTIDE SEQUENCE [LARGE SCALE GENOMIC DNA]</scope>
    <source>
        <strain evidence="2 3">CBS 117.55</strain>
    </source>
</reference>
<evidence type="ECO:0000256" key="1">
    <source>
        <dbReference type="SAM" id="MobiDB-lite"/>
    </source>
</evidence>
<dbReference type="InterPro" id="IPR008775">
    <property type="entry name" value="Phytyl_CoA_dOase-like"/>
</dbReference>
<dbReference type="OrthoDB" id="445007at2759"/>
<organism evidence="2 3">
    <name type="scientific">Aspergillus heteromorphus CBS 117.55</name>
    <dbReference type="NCBI Taxonomy" id="1448321"/>
    <lineage>
        <taxon>Eukaryota</taxon>
        <taxon>Fungi</taxon>
        <taxon>Dikarya</taxon>
        <taxon>Ascomycota</taxon>
        <taxon>Pezizomycotina</taxon>
        <taxon>Eurotiomycetes</taxon>
        <taxon>Eurotiomycetidae</taxon>
        <taxon>Eurotiales</taxon>
        <taxon>Aspergillaceae</taxon>
        <taxon>Aspergillus</taxon>
        <taxon>Aspergillus subgen. Circumdati</taxon>
    </lineage>
</organism>
<dbReference type="VEuPathDB" id="FungiDB:BO70DRAFT_385916"/>
<name>A0A317WPT2_9EURO</name>
<feature type="region of interest" description="Disordered" evidence="1">
    <location>
        <begin position="71"/>
        <end position="90"/>
    </location>
</feature>
<evidence type="ECO:0000313" key="3">
    <source>
        <dbReference type="Proteomes" id="UP000247233"/>
    </source>
</evidence>
<dbReference type="STRING" id="1448321.A0A317WPT2"/>
<dbReference type="Gene3D" id="2.60.120.620">
    <property type="entry name" value="q2cbj1_9rhob like domain"/>
    <property type="match status" value="1"/>
</dbReference>
<accession>A0A317WPT2</accession>
<evidence type="ECO:0000313" key="2">
    <source>
        <dbReference type="EMBL" id="PWY87661.1"/>
    </source>
</evidence>
<dbReference type="GeneID" id="37068015"/>